<sequence length="308" mass="32759">MYVRLPTLFTDLLFAPVPMLSKRLLTPTETVASANHRILQSGDLPLQTVPDGQERLLIGAGLILFSLVLFAVWGIWMFGGGSGADDEADADAADGAVHTAGERTAASSRDTEHSPTSRTDTETRGETAGFERTSGNVFSWSETDDSDDESVRGPDDVDTIGEPTQTDATGSTADNEPVSDETDAVGATASQVDDPTPARSDEQPLDDARTALADGAYETAVDDAYTITCEVLQTRYDVDSAESPQLFYDRCASKPAIDEATTRRLEQLTDVHDRAVYGYKAATKDQAQQALSHATAIVAGEAANSSTT</sequence>
<dbReference type="RefSeq" id="WP_089825221.1">
    <property type="nucleotide sequence ID" value="NZ_FODV01000007.1"/>
</dbReference>
<name>A0A1H8TIG8_9EURY</name>
<feature type="compositionally biased region" description="Polar residues" evidence="1">
    <location>
        <begin position="162"/>
        <end position="174"/>
    </location>
</feature>
<evidence type="ECO:0000256" key="1">
    <source>
        <dbReference type="SAM" id="MobiDB-lite"/>
    </source>
</evidence>
<protein>
    <recommendedName>
        <fullName evidence="5">DUF4129 domain-containing protein</fullName>
    </recommendedName>
</protein>
<keyword evidence="2" id="KW-1133">Transmembrane helix</keyword>
<feature type="region of interest" description="Disordered" evidence="1">
    <location>
        <begin position="86"/>
        <end position="205"/>
    </location>
</feature>
<dbReference type="AlphaFoldDB" id="A0A1H8TIG8"/>
<keyword evidence="4" id="KW-1185">Reference proteome</keyword>
<evidence type="ECO:0000313" key="4">
    <source>
        <dbReference type="Proteomes" id="UP000199126"/>
    </source>
</evidence>
<proteinExistence type="predicted"/>
<keyword evidence="2" id="KW-0812">Transmembrane</keyword>
<reference evidence="4" key="1">
    <citation type="submission" date="2016-10" db="EMBL/GenBank/DDBJ databases">
        <authorList>
            <person name="Varghese N."/>
            <person name="Submissions S."/>
        </authorList>
    </citation>
    <scope>NUCLEOTIDE SEQUENCE [LARGE SCALE GENOMIC DNA]</scope>
    <source>
        <strain evidence="4">CGMCC 1.10121</strain>
    </source>
</reference>
<keyword evidence="2" id="KW-0472">Membrane</keyword>
<dbReference type="Proteomes" id="UP000199126">
    <property type="component" value="Unassembled WGS sequence"/>
</dbReference>
<evidence type="ECO:0000313" key="3">
    <source>
        <dbReference type="EMBL" id="SEO90591.1"/>
    </source>
</evidence>
<evidence type="ECO:0000256" key="2">
    <source>
        <dbReference type="SAM" id="Phobius"/>
    </source>
</evidence>
<feature type="compositionally biased region" description="Basic and acidic residues" evidence="1">
    <location>
        <begin position="109"/>
        <end position="125"/>
    </location>
</feature>
<evidence type="ECO:0008006" key="5">
    <source>
        <dbReference type="Google" id="ProtNLM"/>
    </source>
</evidence>
<dbReference type="OrthoDB" id="385851at2157"/>
<feature type="transmembrane region" description="Helical" evidence="2">
    <location>
        <begin position="56"/>
        <end position="78"/>
    </location>
</feature>
<accession>A0A1H8TIG8</accession>
<gene>
    <name evidence="3" type="ORF">SAMN04487948_10772</name>
</gene>
<dbReference type="EMBL" id="FODV01000007">
    <property type="protein sequence ID" value="SEO90591.1"/>
    <property type="molecule type" value="Genomic_DNA"/>
</dbReference>
<organism evidence="3 4">
    <name type="scientific">Halogranum amylolyticum</name>
    <dbReference type="NCBI Taxonomy" id="660520"/>
    <lineage>
        <taxon>Archaea</taxon>
        <taxon>Methanobacteriati</taxon>
        <taxon>Methanobacteriota</taxon>
        <taxon>Stenosarchaea group</taxon>
        <taxon>Halobacteria</taxon>
        <taxon>Halobacteriales</taxon>
        <taxon>Haloferacaceae</taxon>
    </lineage>
</organism>